<sequence>MAIGDEADGHRYRCCLCRATRESAQRKIQANVLGGLAELVSTLWRHCDLCLRTGQRIREWYHDRDRVAADTVLFSSQSSLSSMLFTPRRKDVIGAWDMSWMTCSSNNTFLAILSPSVHARFDTTLPTSDVCAPLVSATMCEVFKVVTESSLCMSRSKAKSATSVESLSDTQRPPWPFSARGLCQWLVAVSQGICSRYVTVDERI</sequence>
<dbReference type="Proteomes" id="UP000799537">
    <property type="component" value="Unassembled WGS sequence"/>
</dbReference>
<gene>
    <name evidence="1" type="ORF">M409DRAFT_49676</name>
</gene>
<evidence type="ECO:0000313" key="2">
    <source>
        <dbReference type="Proteomes" id="UP000799537"/>
    </source>
</evidence>
<dbReference type="RefSeq" id="XP_033674085.1">
    <property type="nucleotide sequence ID" value="XM_033811310.1"/>
</dbReference>
<accession>A0A6A6D6A2</accession>
<keyword evidence="2" id="KW-1185">Reference proteome</keyword>
<name>A0A6A6D6A2_ZASCE</name>
<proteinExistence type="predicted"/>
<dbReference type="EMBL" id="ML993580">
    <property type="protein sequence ID" value="KAF2173196.1"/>
    <property type="molecule type" value="Genomic_DNA"/>
</dbReference>
<dbReference type="AlphaFoldDB" id="A0A6A6D6A2"/>
<reference evidence="1" key="1">
    <citation type="journal article" date="2020" name="Stud. Mycol.">
        <title>101 Dothideomycetes genomes: a test case for predicting lifestyles and emergence of pathogens.</title>
        <authorList>
            <person name="Haridas S."/>
            <person name="Albert R."/>
            <person name="Binder M."/>
            <person name="Bloem J."/>
            <person name="Labutti K."/>
            <person name="Salamov A."/>
            <person name="Andreopoulos B."/>
            <person name="Baker S."/>
            <person name="Barry K."/>
            <person name="Bills G."/>
            <person name="Bluhm B."/>
            <person name="Cannon C."/>
            <person name="Castanera R."/>
            <person name="Culley D."/>
            <person name="Daum C."/>
            <person name="Ezra D."/>
            <person name="Gonzalez J."/>
            <person name="Henrissat B."/>
            <person name="Kuo A."/>
            <person name="Liang C."/>
            <person name="Lipzen A."/>
            <person name="Lutzoni F."/>
            <person name="Magnuson J."/>
            <person name="Mondo S."/>
            <person name="Nolan M."/>
            <person name="Ohm R."/>
            <person name="Pangilinan J."/>
            <person name="Park H.-J."/>
            <person name="Ramirez L."/>
            <person name="Alfaro M."/>
            <person name="Sun H."/>
            <person name="Tritt A."/>
            <person name="Yoshinaga Y."/>
            <person name="Zwiers L.-H."/>
            <person name="Turgeon B."/>
            <person name="Goodwin S."/>
            <person name="Spatafora J."/>
            <person name="Crous P."/>
            <person name="Grigoriev I."/>
        </authorList>
    </citation>
    <scope>NUCLEOTIDE SEQUENCE</scope>
    <source>
        <strain evidence="1">ATCC 36951</strain>
    </source>
</reference>
<protein>
    <submittedName>
        <fullName evidence="1">Uncharacterized protein</fullName>
    </submittedName>
</protein>
<organism evidence="1 2">
    <name type="scientific">Zasmidium cellare ATCC 36951</name>
    <dbReference type="NCBI Taxonomy" id="1080233"/>
    <lineage>
        <taxon>Eukaryota</taxon>
        <taxon>Fungi</taxon>
        <taxon>Dikarya</taxon>
        <taxon>Ascomycota</taxon>
        <taxon>Pezizomycotina</taxon>
        <taxon>Dothideomycetes</taxon>
        <taxon>Dothideomycetidae</taxon>
        <taxon>Mycosphaerellales</taxon>
        <taxon>Mycosphaerellaceae</taxon>
        <taxon>Zasmidium</taxon>
    </lineage>
</organism>
<dbReference type="GeneID" id="54564582"/>
<evidence type="ECO:0000313" key="1">
    <source>
        <dbReference type="EMBL" id="KAF2173196.1"/>
    </source>
</evidence>